<evidence type="ECO:0000256" key="1">
    <source>
        <dbReference type="ARBA" id="ARBA00000815"/>
    </source>
</evidence>
<dbReference type="GO" id="GO:0008253">
    <property type="term" value="F:5'-nucleotidase activity"/>
    <property type="evidence" value="ECO:0007669"/>
    <property type="project" value="UniProtKB-UniRule"/>
</dbReference>
<dbReference type="Pfam" id="PF01975">
    <property type="entry name" value="SurE"/>
    <property type="match status" value="1"/>
</dbReference>
<comment type="catalytic activity">
    <reaction evidence="1 5">
        <text>a ribonucleoside 5'-phosphate + H2O = a ribonucleoside + phosphate</text>
        <dbReference type="Rhea" id="RHEA:12484"/>
        <dbReference type="ChEBI" id="CHEBI:15377"/>
        <dbReference type="ChEBI" id="CHEBI:18254"/>
        <dbReference type="ChEBI" id="CHEBI:43474"/>
        <dbReference type="ChEBI" id="CHEBI:58043"/>
        <dbReference type="EC" id="3.1.3.5"/>
    </reaction>
</comment>
<dbReference type="HOGENOM" id="CLU_045192_1_2_11"/>
<dbReference type="PANTHER" id="PTHR30457">
    <property type="entry name" value="5'-NUCLEOTIDASE SURE"/>
    <property type="match status" value="1"/>
</dbReference>
<dbReference type="PANTHER" id="PTHR30457:SF0">
    <property type="entry name" value="PHOSPHATASE, PUTATIVE (AFU_ORTHOLOGUE AFUA_4G01070)-RELATED"/>
    <property type="match status" value="1"/>
</dbReference>
<dbReference type="GO" id="GO:0000166">
    <property type="term" value="F:nucleotide binding"/>
    <property type="evidence" value="ECO:0007669"/>
    <property type="project" value="UniProtKB-KW"/>
</dbReference>
<feature type="domain" description="Survival protein SurE-like phosphatase/nucleotidase" evidence="6">
    <location>
        <begin position="3"/>
        <end position="203"/>
    </location>
</feature>
<feature type="binding site" evidence="5">
    <location>
        <position position="9"/>
    </location>
    <ligand>
        <name>a divalent metal cation</name>
        <dbReference type="ChEBI" id="CHEBI:60240"/>
    </ligand>
</feature>
<evidence type="ECO:0000313" key="9">
    <source>
        <dbReference type="Proteomes" id="UP000025229"/>
    </source>
</evidence>
<comment type="function">
    <text evidence="5">Nucleotidase that shows phosphatase activity on nucleoside 5'-monophosphates.</text>
</comment>
<reference evidence="8" key="2">
    <citation type="submission" date="2023-11" db="EMBL/GenBank/DDBJ databases">
        <title>MicrobeMod: A computational toolkit for identifying prokaryotic methylation and restriction-modification with nanopore sequencing.</title>
        <authorList>
            <person name="Crits-Christoph A."/>
            <person name="Kang S.C."/>
            <person name="Lee H."/>
            <person name="Ostrov N."/>
        </authorList>
    </citation>
    <scope>NUCLEOTIDE SEQUENCE</scope>
    <source>
        <strain evidence="8">ATCC 51242</strain>
    </source>
</reference>
<dbReference type="NCBIfam" id="TIGR00087">
    <property type="entry name" value="surE"/>
    <property type="match status" value="1"/>
</dbReference>
<dbReference type="InterPro" id="IPR002828">
    <property type="entry name" value="SurE-like_Pase/nucleotidase"/>
</dbReference>
<keyword evidence="9" id="KW-1185">Reference proteome</keyword>
<sequence>MRIILTNDDGIEAPGLLAMRQALEKVGEVVTVAPDQNRSGVGRSISIGRPLTIEECEMADGVMGYACSGTPVDCVRIVALGLLDFEPDVVVAGINHGENLGDDITYSGTVAGALEGIVIGVPGIAVSLSTGRAWHESSQLEEQFVHSETEMNFRPVAEFAARLAEVALTELPKERILNVNAPNLPGGKLKGARVTRLGRRRYRDKIVEVKGEDQRVFYDIYNNPPAYEVEDGTDFAALEEGRISVTPIHLDLTDRVGLKEIDTWDVDALFSKNGKRG</sequence>
<accession>A0A023X141</accession>
<keyword evidence="5" id="KW-0547">Nucleotide-binding</keyword>
<dbReference type="eggNOG" id="COG0496">
    <property type="taxonomic scope" value="Bacteria"/>
</dbReference>
<evidence type="ECO:0000256" key="2">
    <source>
        <dbReference type="ARBA" id="ARBA00011062"/>
    </source>
</evidence>
<dbReference type="GO" id="GO:0046872">
    <property type="term" value="F:metal ion binding"/>
    <property type="evidence" value="ECO:0007669"/>
    <property type="project" value="UniProtKB-UniRule"/>
</dbReference>
<feature type="binding site" evidence="5">
    <location>
        <position position="8"/>
    </location>
    <ligand>
        <name>a divalent metal cation</name>
        <dbReference type="ChEBI" id="CHEBI:60240"/>
    </ligand>
</feature>
<proteinExistence type="inferred from homology"/>
<organism evidence="7 9">
    <name type="scientific">Rubrobacter radiotolerans</name>
    <name type="common">Arthrobacter radiotolerans</name>
    <dbReference type="NCBI Taxonomy" id="42256"/>
    <lineage>
        <taxon>Bacteria</taxon>
        <taxon>Bacillati</taxon>
        <taxon>Actinomycetota</taxon>
        <taxon>Rubrobacteria</taxon>
        <taxon>Rubrobacterales</taxon>
        <taxon>Rubrobacteraceae</taxon>
        <taxon>Rubrobacter</taxon>
    </lineage>
</organism>
<dbReference type="KEGG" id="rrd:RradSPS_0501"/>
<dbReference type="Gene3D" id="3.40.1210.10">
    <property type="entry name" value="Survival protein SurE-like phosphatase/nucleotidase"/>
    <property type="match status" value="1"/>
</dbReference>
<evidence type="ECO:0000256" key="5">
    <source>
        <dbReference type="HAMAP-Rule" id="MF_00060"/>
    </source>
</evidence>
<dbReference type="OrthoDB" id="9780815at2"/>
<dbReference type="Proteomes" id="UP001281130">
    <property type="component" value="Unassembled WGS sequence"/>
</dbReference>
<evidence type="ECO:0000256" key="4">
    <source>
        <dbReference type="ARBA" id="ARBA00022801"/>
    </source>
</evidence>
<dbReference type="Proteomes" id="UP000025229">
    <property type="component" value="Chromosome"/>
</dbReference>
<keyword evidence="3 5" id="KW-0479">Metal-binding</keyword>
<dbReference type="HAMAP" id="MF_00060">
    <property type="entry name" value="SurE"/>
    <property type="match status" value="1"/>
</dbReference>
<feature type="binding site" evidence="5">
    <location>
        <position position="95"/>
    </location>
    <ligand>
        <name>a divalent metal cation</name>
        <dbReference type="ChEBI" id="CHEBI:60240"/>
    </ligand>
</feature>
<keyword evidence="5" id="KW-0963">Cytoplasm</keyword>
<comment type="similarity">
    <text evidence="2 5">Belongs to the SurE nucleotidase family.</text>
</comment>
<gene>
    <name evidence="5 8" type="primary">surE</name>
    <name evidence="7" type="ORF">RradSPS_0501</name>
    <name evidence="8" type="ORF">SIL72_04055</name>
</gene>
<dbReference type="PATRIC" id="fig|42256.3.peg.509"/>
<dbReference type="EMBL" id="CP007514">
    <property type="protein sequence ID" value="AHY45784.1"/>
    <property type="molecule type" value="Genomic_DNA"/>
</dbReference>
<reference evidence="7 9" key="1">
    <citation type="submission" date="2014-03" db="EMBL/GenBank/DDBJ databases">
        <title>Complete genome sequence of the Radio-Resistant Rubrobacter radiotolerans RSPS-4.</title>
        <authorList>
            <person name="Egas C.C."/>
            <person name="Barroso C.C."/>
            <person name="Froufe H.J.C."/>
            <person name="Pacheco J.J."/>
            <person name="Albuquerque L.L."/>
            <person name="da Costa M.M.S."/>
        </authorList>
    </citation>
    <scope>NUCLEOTIDE SEQUENCE [LARGE SCALE GENOMIC DNA]</scope>
    <source>
        <strain evidence="7 9">RSPS-4</strain>
    </source>
</reference>
<dbReference type="EC" id="3.1.3.5" evidence="5"/>
<dbReference type="InterPro" id="IPR030048">
    <property type="entry name" value="SurE"/>
</dbReference>
<dbReference type="InterPro" id="IPR036523">
    <property type="entry name" value="SurE-like_sf"/>
</dbReference>
<name>A0A023X141_RUBRA</name>
<dbReference type="NCBIfam" id="NF001490">
    <property type="entry name" value="PRK00346.1-4"/>
    <property type="match status" value="1"/>
</dbReference>
<evidence type="ECO:0000256" key="3">
    <source>
        <dbReference type="ARBA" id="ARBA00022723"/>
    </source>
</evidence>
<dbReference type="SUPFAM" id="SSF64167">
    <property type="entry name" value="SurE-like"/>
    <property type="match status" value="1"/>
</dbReference>
<comment type="cofactor">
    <cofactor evidence="5">
        <name>a divalent metal cation</name>
        <dbReference type="ChEBI" id="CHEBI:60240"/>
    </cofactor>
    <text evidence="5">Binds 1 divalent metal cation per subunit.</text>
</comment>
<dbReference type="EMBL" id="JAWXXX010000001">
    <property type="protein sequence ID" value="MDX5893199.1"/>
    <property type="molecule type" value="Genomic_DNA"/>
</dbReference>
<evidence type="ECO:0000313" key="8">
    <source>
        <dbReference type="EMBL" id="MDX5893199.1"/>
    </source>
</evidence>
<comment type="subcellular location">
    <subcellularLocation>
        <location evidence="5">Cytoplasm</location>
    </subcellularLocation>
</comment>
<dbReference type="AlphaFoldDB" id="A0A023X141"/>
<dbReference type="RefSeq" id="WP_038680467.1">
    <property type="nucleotide sequence ID" value="NZ_CP007514.1"/>
</dbReference>
<protein>
    <recommendedName>
        <fullName evidence="5">5'-nucleotidase SurE</fullName>
        <ecNumber evidence="5">3.1.3.5</ecNumber>
    </recommendedName>
    <alternativeName>
        <fullName evidence="5">Nucleoside 5'-monophosphate phosphohydrolase</fullName>
    </alternativeName>
</protein>
<evidence type="ECO:0000313" key="7">
    <source>
        <dbReference type="EMBL" id="AHY45784.1"/>
    </source>
</evidence>
<dbReference type="STRING" id="42256.RradSPS_0501"/>
<dbReference type="GO" id="GO:0005737">
    <property type="term" value="C:cytoplasm"/>
    <property type="evidence" value="ECO:0007669"/>
    <property type="project" value="UniProtKB-SubCell"/>
</dbReference>
<feature type="binding site" evidence="5">
    <location>
        <position position="39"/>
    </location>
    <ligand>
        <name>a divalent metal cation</name>
        <dbReference type="ChEBI" id="CHEBI:60240"/>
    </ligand>
</feature>
<evidence type="ECO:0000259" key="6">
    <source>
        <dbReference type="Pfam" id="PF01975"/>
    </source>
</evidence>
<keyword evidence="4 5" id="KW-0378">Hydrolase</keyword>